<keyword evidence="2" id="KW-0032">Aminotransferase</keyword>
<dbReference type="EMBL" id="JBHRTA010000016">
    <property type="protein sequence ID" value="MFC3197103.1"/>
    <property type="molecule type" value="Genomic_DNA"/>
</dbReference>
<dbReference type="Proteomes" id="UP001595526">
    <property type="component" value="Unassembled WGS sequence"/>
</dbReference>
<evidence type="ECO:0000256" key="1">
    <source>
        <dbReference type="RuleBase" id="RU004508"/>
    </source>
</evidence>
<dbReference type="Pfam" id="PF01041">
    <property type="entry name" value="DegT_DnrJ_EryC1"/>
    <property type="match status" value="1"/>
</dbReference>
<dbReference type="SUPFAM" id="SSF53383">
    <property type="entry name" value="PLP-dependent transferases"/>
    <property type="match status" value="1"/>
</dbReference>
<dbReference type="InterPro" id="IPR000653">
    <property type="entry name" value="DegT/StrS_aminotransferase"/>
</dbReference>
<dbReference type="InterPro" id="IPR015424">
    <property type="entry name" value="PyrdxlP-dep_Trfase"/>
</dbReference>
<comment type="caution">
    <text evidence="2">The sequence shown here is derived from an EMBL/GenBank/DDBJ whole genome shotgun (WGS) entry which is preliminary data.</text>
</comment>
<proteinExistence type="inferred from homology"/>
<evidence type="ECO:0000313" key="3">
    <source>
        <dbReference type="Proteomes" id="UP001595526"/>
    </source>
</evidence>
<reference evidence="3" key="1">
    <citation type="journal article" date="2019" name="Int. J. Syst. Evol. Microbiol.">
        <title>The Global Catalogue of Microorganisms (GCM) 10K type strain sequencing project: providing services to taxonomists for standard genome sequencing and annotation.</title>
        <authorList>
            <consortium name="The Broad Institute Genomics Platform"/>
            <consortium name="The Broad Institute Genome Sequencing Center for Infectious Disease"/>
            <person name="Wu L."/>
            <person name="Ma J."/>
        </authorList>
    </citation>
    <scope>NUCLEOTIDE SEQUENCE [LARGE SCALE GENOMIC DNA]</scope>
    <source>
        <strain evidence="3">KCTC 52416</strain>
    </source>
</reference>
<dbReference type="PANTHER" id="PTHR30244:SF42">
    <property type="entry name" value="UDP-2-ACETAMIDO-2-DEOXY-3-OXO-D-GLUCURONATE AMINOTRANSFERASE"/>
    <property type="match status" value="1"/>
</dbReference>
<gene>
    <name evidence="2" type="ORF">ACFOET_05735</name>
</gene>
<keyword evidence="3" id="KW-1185">Reference proteome</keyword>
<dbReference type="Gene3D" id="3.90.1150.10">
    <property type="entry name" value="Aspartate Aminotransferase, domain 1"/>
    <property type="match status" value="1"/>
</dbReference>
<dbReference type="PANTHER" id="PTHR30244">
    <property type="entry name" value="TRANSAMINASE"/>
    <property type="match status" value="1"/>
</dbReference>
<keyword evidence="1" id="KW-0663">Pyridoxal phosphate</keyword>
<evidence type="ECO:0000313" key="2">
    <source>
        <dbReference type="EMBL" id="MFC3197103.1"/>
    </source>
</evidence>
<keyword evidence="2" id="KW-0808">Transferase</keyword>
<name>A0ABV7JG91_9SPHI</name>
<dbReference type="GO" id="GO:0008483">
    <property type="term" value="F:transaminase activity"/>
    <property type="evidence" value="ECO:0007669"/>
    <property type="project" value="UniProtKB-KW"/>
</dbReference>
<sequence>MDKKIQMVDLKGQYLRIKEEIDQALLSAVSETAYINGPQVKTFIESLKSFNQVNHAVTCGNGTDALQIAMMALGFKPGGEVIVPAFTYIATVEVIALLGLTPKFIDVQPDTFELDYEQLEATITEKTVGIVPVHLFGQCSNMEAINAIAGKHDVAVIEDTAQAMGAEYIFADGRKQFAGTVGTIGTTSFFPSKNLGCFGDGGALLTNDAELAQRAHMIANHGQRQKYHHESIGVNSRLDTVQAAVLNVKIKYLSRYADARRTVAQKYDIALADIEGLTTPKQAPYSTHVYNQYTCQIADGRRDALKAFLQERGVPTMVYYPIPVHLQQAYRQYGYNEGDFPVSEQLCKNVLSLPIHTEMELETQDYIIEQIKDFFAYGNNQ</sequence>
<protein>
    <submittedName>
        <fullName evidence="2">DegT/DnrJ/EryC1/StrS family aminotransferase</fullName>
    </submittedName>
</protein>
<dbReference type="InterPro" id="IPR015421">
    <property type="entry name" value="PyrdxlP-dep_Trfase_major"/>
</dbReference>
<dbReference type="CDD" id="cd00616">
    <property type="entry name" value="AHBA_syn"/>
    <property type="match status" value="1"/>
</dbReference>
<accession>A0ABV7JG91</accession>
<organism evidence="2 3">
    <name type="scientific">Parapedobacter deserti</name>
    <dbReference type="NCBI Taxonomy" id="1912957"/>
    <lineage>
        <taxon>Bacteria</taxon>
        <taxon>Pseudomonadati</taxon>
        <taxon>Bacteroidota</taxon>
        <taxon>Sphingobacteriia</taxon>
        <taxon>Sphingobacteriales</taxon>
        <taxon>Sphingobacteriaceae</taxon>
        <taxon>Parapedobacter</taxon>
    </lineage>
</organism>
<comment type="similarity">
    <text evidence="1">Belongs to the DegT/DnrJ/EryC1 family.</text>
</comment>
<dbReference type="Gene3D" id="3.40.640.10">
    <property type="entry name" value="Type I PLP-dependent aspartate aminotransferase-like (Major domain)"/>
    <property type="match status" value="1"/>
</dbReference>
<dbReference type="InterPro" id="IPR015422">
    <property type="entry name" value="PyrdxlP-dep_Trfase_small"/>
</dbReference>
<dbReference type="RefSeq" id="WP_379020475.1">
    <property type="nucleotide sequence ID" value="NZ_JBHRTA010000016.1"/>
</dbReference>
<dbReference type="PIRSF" id="PIRSF000390">
    <property type="entry name" value="PLP_StrS"/>
    <property type="match status" value="1"/>
</dbReference>